<dbReference type="InterPro" id="IPR041569">
    <property type="entry name" value="AAA_lid_3"/>
</dbReference>
<dbReference type="GO" id="GO:0030163">
    <property type="term" value="P:protein catabolic process"/>
    <property type="evidence" value="ECO:0007669"/>
    <property type="project" value="TreeGrafter"/>
</dbReference>
<evidence type="ECO:0000256" key="10">
    <source>
        <dbReference type="ARBA" id="ARBA00023054"/>
    </source>
</evidence>
<dbReference type="EMBL" id="CAOS01000015">
    <property type="protein sequence ID" value="CCO09391.1"/>
    <property type="molecule type" value="Genomic_DNA"/>
</dbReference>
<dbReference type="Gene3D" id="3.40.50.300">
    <property type="entry name" value="P-loop containing nucleotide triphosphate hydrolases"/>
    <property type="match status" value="1"/>
</dbReference>
<dbReference type="GO" id="GO:0004176">
    <property type="term" value="F:ATP-dependent peptidase activity"/>
    <property type="evidence" value="ECO:0007669"/>
    <property type="project" value="InterPro"/>
</dbReference>
<evidence type="ECO:0000313" key="14">
    <source>
        <dbReference type="Proteomes" id="UP000009315"/>
    </source>
</evidence>
<dbReference type="OrthoDB" id="9809379at2"/>
<evidence type="ECO:0000313" key="13">
    <source>
        <dbReference type="EMBL" id="CCO09391.1"/>
    </source>
</evidence>
<keyword evidence="14" id="KW-1185">Reference proteome</keyword>
<comment type="caution">
    <text evidence="13">The sequence shown here is derived from an EMBL/GenBank/DDBJ whole genome shotgun (WGS) entry which is preliminary data.</text>
</comment>
<dbReference type="Gene3D" id="1.10.8.60">
    <property type="match status" value="1"/>
</dbReference>
<evidence type="ECO:0000256" key="1">
    <source>
        <dbReference type="ARBA" id="ARBA00001947"/>
    </source>
</evidence>
<dbReference type="FunFam" id="3.40.50.300:FF:001025">
    <property type="entry name" value="ATPase family, AAA domain-containing 2B"/>
    <property type="match status" value="1"/>
</dbReference>
<evidence type="ECO:0000256" key="5">
    <source>
        <dbReference type="ARBA" id="ARBA00022741"/>
    </source>
</evidence>
<evidence type="ECO:0000256" key="3">
    <source>
        <dbReference type="ARBA" id="ARBA00022670"/>
    </source>
</evidence>
<dbReference type="PANTHER" id="PTHR23076">
    <property type="entry name" value="METALLOPROTEASE M41 FTSH"/>
    <property type="match status" value="1"/>
</dbReference>
<evidence type="ECO:0000256" key="4">
    <source>
        <dbReference type="ARBA" id="ARBA00022723"/>
    </source>
</evidence>
<comment type="cofactor">
    <cofactor evidence="1">
        <name>Zn(2+)</name>
        <dbReference type="ChEBI" id="CHEBI:29105"/>
    </cofactor>
</comment>
<keyword evidence="9 13" id="KW-0482">Metalloprotease</keyword>
<feature type="domain" description="AAA+ ATPase" evidence="12">
    <location>
        <begin position="98"/>
        <end position="243"/>
    </location>
</feature>
<dbReference type="GO" id="GO:0046872">
    <property type="term" value="F:metal ion binding"/>
    <property type="evidence" value="ECO:0007669"/>
    <property type="project" value="UniProtKB-KW"/>
</dbReference>
<evidence type="ECO:0000256" key="9">
    <source>
        <dbReference type="ARBA" id="ARBA00023049"/>
    </source>
</evidence>
<dbReference type="InterPro" id="IPR003960">
    <property type="entry name" value="ATPase_AAA_CS"/>
</dbReference>
<dbReference type="InterPro" id="IPR000642">
    <property type="entry name" value="Peptidase_M41"/>
</dbReference>
<evidence type="ECO:0000256" key="8">
    <source>
        <dbReference type="ARBA" id="ARBA00022840"/>
    </source>
</evidence>
<comment type="similarity">
    <text evidence="2">In the C-terminal section; belongs to the peptidase M41 family.</text>
</comment>
<dbReference type="Pfam" id="PF00004">
    <property type="entry name" value="AAA"/>
    <property type="match status" value="1"/>
</dbReference>
<dbReference type="STRING" id="1121428.DESHY_80058"/>
<dbReference type="PROSITE" id="PS00674">
    <property type="entry name" value="AAA"/>
    <property type="match status" value="1"/>
</dbReference>
<dbReference type="FunFam" id="1.10.8.60:FF:000001">
    <property type="entry name" value="ATP-dependent zinc metalloprotease FtsH"/>
    <property type="match status" value="1"/>
</dbReference>
<accession>K8ELQ1</accession>
<proteinExistence type="inferred from homology"/>
<comment type="similarity">
    <text evidence="11">Belongs to the AAA ATPase family.</text>
</comment>
<evidence type="ECO:0000256" key="11">
    <source>
        <dbReference type="RuleBase" id="RU003651"/>
    </source>
</evidence>
<dbReference type="InterPro" id="IPR003959">
    <property type="entry name" value="ATPase_AAA_core"/>
</dbReference>
<dbReference type="PANTHER" id="PTHR23076:SF97">
    <property type="entry name" value="ATP-DEPENDENT ZINC METALLOPROTEASE YME1L1"/>
    <property type="match status" value="1"/>
</dbReference>
<dbReference type="Gene3D" id="1.20.58.760">
    <property type="entry name" value="Peptidase M41"/>
    <property type="match status" value="1"/>
</dbReference>
<dbReference type="InterPro" id="IPR037219">
    <property type="entry name" value="Peptidase_M41-like"/>
</dbReference>
<dbReference type="GO" id="GO:0016887">
    <property type="term" value="F:ATP hydrolysis activity"/>
    <property type="evidence" value="ECO:0007669"/>
    <property type="project" value="InterPro"/>
</dbReference>
<dbReference type="SMART" id="SM00382">
    <property type="entry name" value="AAA"/>
    <property type="match status" value="1"/>
</dbReference>
<reference evidence="13 14" key="1">
    <citation type="journal article" date="2013" name="Genome Announc.">
        <title>Genome Sequence of the Sulfate-Reducing Bacterium Desulfotomaculum hydrothermale Lam5(T).</title>
        <authorList>
            <person name="Amin O."/>
            <person name="Fardeau M.L."/>
            <person name="Valette O."/>
            <person name="Hirschler-Rea A."/>
            <person name="Barbe V."/>
            <person name="Medigue C."/>
            <person name="Vacherie B."/>
            <person name="Ollivier B."/>
            <person name="Bertin P.N."/>
            <person name="Dolla A."/>
        </authorList>
    </citation>
    <scope>NUCLEOTIDE SEQUENCE [LARGE SCALE GENOMIC DNA]</scope>
    <source>
        <strain evidence="14">Lam5 / DSM 18033</strain>
    </source>
</reference>
<dbReference type="Pfam" id="PF17862">
    <property type="entry name" value="AAA_lid_3"/>
    <property type="match status" value="1"/>
</dbReference>
<sequence>MLKEISIGLAAALLVFAAVAGYDITPVIFLLAFGGALLYLTGAKGMVKSGFGQAATPARRQDISFDDIGGQAVAIKELKEALDFIINHQAIQSLGIRPLKGILMTGPPGTGKTLMARAAAGYTDAVFVSASGSDFVEMYAGVGAQRVRKLFQTARATAVKQKKKNAIIFIDEIEVLAAKRGQHAGHMEYDQTLNALLVEMDGIKADDNVRLLIMAATNRVDMMDPALLRPGRFDRQVKVDLPDKAGRLEILKLHTRNKPLADDVDLSRIAKETFGFSGAHLESLANEAAILAMREGLKEIHYRHFHEAVDKVIMGEKLDRQPNPDELKRVAVHEIGHAFISEWVRPGSVSTLTVTPRGGALGYMRQNPEDDTYLYTKDYLENQIAIMLAGAVAEEIVYGNRSTGAANDYEKALQTADTMIKAGMSKLGVVSLESLPGELKHQVVSEIINGQEQRVYRVMQQHQDFLQATVQVLLEQEKISGEEFRALIPPLAA</sequence>
<keyword evidence="10" id="KW-0175">Coiled coil</keyword>
<dbReference type="AlphaFoldDB" id="K8ELQ1"/>
<dbReference type="SUPFAM" id="SSF52540">
    <property type="entry name" value="P-loop containing nucleoside triphosphate hydrolases"/>
    <property type="match status" value="1"/>
</dbReference>
<dbReference type="InterPro" id="IPR027417">
    <property type="entry name" value="P-loop_NTPase"/>
</dbReference>
<dbReference type="GO" id="GO:0006508">
    <property type="term" value="P:proteolysis"/>
    <property type="evidence" value="ECO:0007669"/>
    <property type="project" value="UniProtKB-KW"/>
</dbReference>
<keyword evidence="8 11" id="KW-0067">ATP-binding</keyword>
<dbReference type="eggNOG" id="COG0465">
    <property type="taxonomic scope" value="Bacteria"/>
</dbReference>
<gene>
    <name evidence="13" type="primary">ftsH</name>
    <name evidence="13" type="ORF">DESHY_80058</name>
</gene>
<keyword evidence="4" id="KW-0479">Metal-binding</keyword>
<organism evidence="13 14">
    <name type="scientific">Desulforamulus hydrothermalis Lam5 = DSM 18033</name>
    <dbReference type="NCBI Taxonomy" id="1121428"/>
    <lineage>
        <taxon>Bacteria</taxon>
        <taxon>Bacillati</taxon>
        <taxon>Bacillota</taxon>
        <taxon>Clostridia</taxon>
        <taxon>Eubacteriales</taxon>
        <taxon>Peptococcaceae</taxon>
        <taxon>Desulforamulus</taxon>
    </lineage>
</organism>
<dbReference type="EC" id="3.4.24.-" evidence="13"/>
<dbReference type="Proteomes" id="UP000009315">
    <property type="component" value="Unassembled WGS sequence"/>
</dbReference>
<dbReference type="GO" id="GO:0005886">
    <property type="term" value="C:plasma membrane"/>
    <property type="evidence" value="ECO:0007669"/>
    <property type="project" value="TreeGrafter"/>
</dbReference>
<dbReference type="InterPro" id="IPR003593">
    <property type="entry name" value="AAA+_ATPase"/>
</dbReference>
<evidence type="ECO:0000256" key="6">
    <source>
        <dbReference type="ARBA" id="ARBA00022801"/>
    </source>
</evidence>
<dbReference type="GO" id="GO:0004222">
    <property type="term" value="F:metalloendopeptidase activity"/>
    <property type="evidence" value="ECO:0007669"/>
    <property type="project" value="InterPro"/>
</dbReference>
<evidence type="ECO:0000256" key="7">
    <source>
        <dbReference type="ARBA" id="ARBA00022833"/>
    </source>
</evidence>
<keyword evidence="7" id="KW-0862">Zinc</keyword>
<keyword evidence="6 13" id="KW-0378">Hydrolase</keyword>
<dbReference type="SUPFAM" id="SSF140990">
    <property type="entry name" value="FtsH protease domain-like"/>
    <property type="match status" value="1"/>
</dbReference>
<keyword evidence="3 13" id="KW-0645">Protease</keyword>
<dbReference type="GO" id="GO:0005524">
    <property type="term" value="F:ATP binding"/>
    <property type="evidence" value="ECO:0007669"/>
    <property type="project" value="UniProtKB-KW"/>
</dbReference>
<keyword evidence="5 11" id="KW-0547">Nucleotide-binding</keyword>
<protein>
    <submittedName>
        <fullName evidence="13">ATP-dependent zinc metalloprotease FtsH</fullName>
        <ecNumber evidence="13">3.4.24.-</ecNumber>
    </submittedName>
</protein>
<evidence type="ECO:0000259" key="12">
    <source>
        <dbReference type="SMART" id="SM00382"/>
    </source>
</evidence>
<dbReference type="RefSeq" id="WP_008413393.1">
    <property type="nucleotide sequence ID" value="NZ_CAOS01000015.1"/>
</dbReference>
<evidence type="ECO:0000256" key="2">
    <source>
        <dbReference type="ARBA" id="ARBA00010044"/>
    </source>
</evidence>
<dbReference type="Pfam" id="PF01434">
    <property type="entry name" value="Peptidase_M41"/>
    <property type="match status" value="1"/>
</dbReference>
<name>K8ELQ1_9FIRM</name>